<dbReference type="SUPFAM" id="SSF52540">
    <property type="entry name" value="P-loop containing nucleoside triphosphate hydrolases"/>
    <property type="match status" value="1"/>
</dbReference>
<evidence type="ECO:0000313" key="3">
    <source>
        <dbReference type="EMBL" id="EEG78395.1"/>
    </source>
</evidence>
<dbReference type="eggNOG" id="COG4962">
    <property type="taxonomic scope" value="Bacteria"/>
</dbReference>
<evidence type="ECO:0000313" key="4">
    <source>
        <dbReference type="Proteomes" id="UP000006443"/>
    </source>
</evidence>
<organism evidence="3 4">
    <name type="scientific">Dethiobacter alkaliphilus AHT 1</name>
    <dbReference type="NCBI Taxonomy" id="555088"/>
    <lineage>
        <taxon>Bacteria</taxon>
        <taxon>Bacillati</taxon>
        <taxon>Bacillota</taxon>
        <taxon>Dethiobacteria</taxon>
        <taxon>Dethiobacterales</taxon>
        <taxon>Dethiobacteraceae</taxon>
        <taxon>Dethiobacter</taxon>
    </lineage>
</organism>
<name>C0GEA1_DETAL</name>
<dbReference type="Gene3D" id="3.40.50.300">
    <property type="entry name" value="P-loop containing nucleotide triphosphate hydrolases"/>
    <property type="match status" value="1"/>
</dbReference>
<dbReference type="PANTHER" id="PTHR30486:SF15">
    <property type="entry name" value="TYPE II_IV SECRETION SYSTEM ATPASE"/>
    <property type="match status" value="1"/>
</dbReference>
<feature type="domain" description="Bacterial type II secretion system protein E" evidence="2">
    <location>
        <begin position="100"/>
        <end position="377"/>
    </location>
</feature>
<gene>
    <name evidence="3" type="ORF">DealDRAFT_0810</name>
</gene>
<sequence length="460" mass="51157">MLNKSSFINGNTVKQPASVKDKAIDKNKEMEEVSVETLRQVIDNIDETMTMEKRGAFERKAVEEQISHTLEGVLETRDRHFSLADKQRVVRKIIDEIFGYGPINPLINDPTVTEVMVNGPRHVYVERDGKLIHTDTVFRDDAHVMHIIDKIITPLGRRIDESSPMVDARLPDGSRVNAIIPPLSVKGPTITIRKFSADPFTMDDLITFGTMSSEVAKFLRSCVKSRVNIIVTGGTGSGKTTVLNVLSGFIPTTDRIVTIEDAAELQLQQNHVITLESRPANIEGKGKVSIRDLVINSLRMRPDRIVVGEVRGGEALDMLQAMNTGHDGSITTLHANNPRDGLARLETMVLMAGMDLPLRAIREQISSAINLIVHSVRFSDGSRKITKVTEVVGMEGDTITLQDLFVFEHKGFSERGEVIGSHMPTGIIPSFLDKLHAYGERISKNMFRNGQQSEFSNRRL</sequence>
<dbReference type="AlphaFoldDB" id="C0GEA1"/>
<dbReference type="InterPro" id="IPR050921">
    <property type="entry name" value="T4SS_GSP_E_ATPase"/>
</dbReference>
<dbReference type="PANTHER" id="PTHR30486">
    <property type="entry name" value="TWITCHING MOTILITY PROTEIN PILT"/>
    <property type="match status" value="1"/>
</dbReference>
<reference evidence="3 4" key="1">
    <citation type="submission" date="2009-02" db="EMBL/GenBank/DDBJ databases">
        <title>Sequencing of the draft genome and assembly of Dethiobacter alkaliphilus AHT 1.</title>
        <authorList>
            <consortium name="US DOE Joint Genome Institute (JGI-PGF)"/>
            <person name="Lucas S."/>
            <person name="Copeland A."/>
            <person name="Lapidus A."/>
            <person name="Glavina del Rio T."/>
            <person name="Dalin E."/>
            <person name="Tice H."/>
            <person name="Bruce D."/>
            <person name="Goodwin L."/>
            <person name="Pitluck S."/>
            <person name="Larimer F."/>
            <person name="Land M.L."/>
            <person name="Hauser L."/>
            <person name="Muyzer G."/>
        </authorList>
    </citation>
    <scope>NUCLEOTIDE SEQUENCE [LARGE SCALE GENOMIC DNA]</scope>
    <source>
        <strain evidence="3 4">AHT 1</strain>
    </source>
</reference>
<protein>
    <submittedName>
        <fullName evidence="3">Type II secretion system protein E</fullName>
    </submittedName>
</protein>
<dbReference type="Pfam" id="PF00437">
    <property type="entry name" value="T2SSE"/>
    <property type="match status" value="1"/>
</dbReference>
<dbReference type="InterPro" id="IPR027417">
    <property type="entry name" value="P-loop_NTPase"/>
</dbReference>
<evidence type="ECO:0000256" key="1">
    <source>
        <dbReference type="ARBA" id="ARBA00006611"/>
    </source>
</evidence>
<dbReference type="CDD" id="cd01130">
    <property type="entry name" value="VirB11-like_ATPase"/>
    <property type="match status" value="1"/>
</dbReference>
<keyword evidence="4" id="KW-1185">Reference proteome</keyword>
<dbReference type="EMBL" id="ACJM01000003">
    <property type="protein sequence ID" value="EEG78395.1"/>
    <property type="molecule type" value="Genomic_DNA"/>
</dbReference>
<accession>C0GEA1</accession>
<dbReference type="Gene3D" id="3.30.450.380">
    <property type="match status" value="1"/>
</dbReference>
<comment type="similarity">
    <text evidence="1">Belongs to the GSP E family.</text>
</comment>
<dbReference type="InterPro" id="IPR001482">
    <property type="entry name" value="T2SS/T4SS_dom"/>
</dbReference>
<comment type="caution">
    <text evidence="3">The sequence shown here is derived from an EMBL/GenBank/DDBJ whole genome shotgun (WGS) entry which is preliminary data.</text>
</comment>
<dbReference type="STRING" id="555088.DealDRAFT_0810"/>
<dbReference type="GO" id="GO:0016887">
    <property type="term" value="F:ATP hydrolysis activity"/>
    <property type="evidence" value="ECO:0007669"/>
    <property type="project" value="InterPro"/>
</dbReference>
<proteinExistence type="inferred from homology"/>
<dbReference type="Proteomes" id="UP000006443">
    <property type="component" value="Unassembled WGS sequence"/>
</dbReference>
<evidence type="ECO:0000259" key="2">
    <source>
        <dbReference type="Pfam" id="PF00437"/>
    </source>
</evidence>